<sequence length="378" mass="42313">MQPYTSSSNDFRSDTFTTPTKEMLEAVNFASIGDAVYNEDVNTIQLEKTVADIFGKPAGLFCTSGTMSNQIGIRTLLNVQPPYSIICDYRAHIYTHEAAGLAMLSQAMVTPVIPKNGNYLTVEDLEKWIIRADGDIHSAPTFIVSLEQTLHGMVTPFDELIRIKKFCIENNIKLHCDGARIWNACVKQNIDPKKYGTIFDSISVCLSKSMGAPIGSVLLGSPNFIKKANHFRKQVGGGIRQSGIISSMALVAIQPGWEKKLQYSHDLAAELNDYLVNELNIPLESPTETSFVFIDLESAKINPDVLVKKALKYGCRVMGGRIAFHYQIDRENINKLKLAIKETYEYSKKYPFDHKGPTQIYRSESTDIINADIQTYKY</sequence>
<comment type="pathway">
    <text evidence="7">Amino-acid degradation; L-threonine degradation via aldolase pathway; acetaldehyde and glycine from L-threonine: step 1/1.</text>
</comment>
<dbReference type="PANTHER" id="PTHR48097:SF9">
    <property type="entry name" value="L-THREONINE ALDOLASE"/>
    <property type="match status" value="1"/>
</dbReference>
<accession>A0A1B7TK49</accession>
<evidence type="ECO:0000256" key="5">
    <source>
        <dbReference type="ARBA" id="ARBA00050410"/>
    </source>
</evidence>
<dbReference type="EMBL" id="LXPE01000001">
    <property type="protein sequence ID" value="OBA29015.1"/>
    <property type="molecule type" value="Genomic_DNA"/>
</dbReference>
<dbReference type="InterPro" id="IPR015421">
    <property type="entry name" value="PyrdxlP-dep_Trfase_major"/>
</dbReference>
<dbReference type="InterPro" id="IPR001597">
    <property type="entry name" value="ArAA_b-elim_lyase/Thr_aldolase"/>
</dbReference>
<dbReference type="GO" id="GO:0006567">
    <property type="term" value="P:L-threonine catabolic process"/>
    <property type="evidence" value="ECO:0007669"/>
    <property type="project" value="TreeGrafter"/>
</dbReference>
<evidence type="ECO:0000256" key="3">
    <source>
        <dbReference type="ARBA" id="ARBA00022898"/>
    </source>
</evidence>
<dbReference type="FunFam" id="3.40.640.10:FF:000030">
    <property type="entry name" value="Low-specificity L-threonine aldolase"/>
    <property type="match status" value="1"/>
</dbReference>
<keyword evidence="4" id="KW-0456">Lyase</keyword>
<dbReference type="OrthoDB" id="10261951at2759"/>
<dbReference type="GO" id="GO:0005829">
    <property type="term" value="C:cytosol"/>
    <property type="evidence" value="ECO:0007669"/>
    <property type="project" value="TreeGrafter"/>
</dbReference>
<dbReference type="PIRSF" id="PIRSF017617">
    <property type="entry name" value="Thr_aldolase"/>
    <property type="match status" value="1"/>
</dbReference>
<dbReference type="Gene3D" id="3.40.640.10">
    <property type="entry name" value="Type I PLP-dependent aspartate aminotransferase-like (Major domain)"/>
    <property type="match status" value="1"/>
</dbReference>
<keyword evidence="12" id="KW-1185">Reference proteome</keyword>
<dbReference type="PANTHER" id="PTHR48097">
    <property type="entry name" value="L-THREONINE ALDOLASE-RELATED"/>
    <property type="match status" value="1"/>
</dbReference>
<evidence type="ECO:0000256" key="4">
    <source>
        <dbReference type="ARBA" id="ARBA00023239"/>
    </source>
</evidence>
<feature type="modified residue" description="N6-(pyridoxal phosphate)lysine" evidence="9">
    <location>
        <position position="208"/>
    </location>
</feature>
<comment type="cofactor">
    <cofactor evidence="1">
        <name>pyridoxal 5'-phosphate</name>
        <dbReference type="ChEBI" id="CHEBI:597326"/>
    </cofactor>
</comment>
<proteinExistence type="inferred from homology"/>
<gene>
    <name evidence="11" type="ORF">HANVADRAFT_20520</name>
</gene>
<evidence type="ECO:0000256" key="1">
    <source>
        <dbReference type="ARBA" id="ARBA00001933"/>
    </source>
</evidence>
<name>A0A1B7TK49_9ASCO</name>
<dbReference type="InterPro" id="IPR023603">
    <property type="entry name" value="Low_specificity_L-TA-like"/>
</dbReference>
<organism evidence="11 12">
    <name type="scientific">Hanseniaspora valbyensis NRRL Y-1626</name>
    <dbReference type="NCBI Taxonomy" id="766949"/>
    <lineage>
        <taxon>Eukaryota</taxon>
        <taxon>Fungi</taxon>
        <taxon>Dikarya</taxon>
        <taxon>Ascomycota</taxon>
        <taxon>Saccharomycotina</taxon>
        <taxon>Saccharomycetes</taxon>
        <taxon>Saccharomycodales</taxon>
        <taxon>Saccharomycodaceae</taxon>
        <taxon>Hanseniaspora</taxon>
    </lineage>
</organism>
<comment type="caution">
    <text evidence="11">The sequence shown here is derived from an EMBL/GenBank/DDBJ whole genome shotgun (WGS) entry which is preliminary data.</text>
</comment>
<reference evidence="12" key="1">
    <citation type="journal article" date="2016" name="Proc. Natl. Acad. Sci. U.S.A.">
        <title>Comparative genomics of biotechnologically important yeasts.</title>
        <authorList>
            <person name="Riley R."/>
            <person name="Haridas S."/>
            <person name="Wolfe K.H."/>
            <person name="Lopes M.R."/>
            <person name="Hittinger C.T."/>
            <person name="Goeker M."/>
            <person name="Salamov A.A."/>
            <person name="Wisecaver J.H."/>
            <person name="Long T.M."/>
            <person name="Calvey C.H."/>
            <person name="Aerts A.L."/>
            <person name="Barry K.W."/>
            <person name="Choi C."/>
            <person name="Clum A."/>
            <person name="Coughlan A.Y."/>
            <person name="Deshpande S."/>
            <person name="Douglass A.P."/>
            <person name="Hanson S.J."/>
            <person name="Klenk H.-P."/>
            <person name="LaButti K.M."/>
            <person name="Lapidus A."/>
            <person name="Lindquist E.A."/>
            <person name="Lipzen A.M."/>
            <person name="Meier-Kolthoff J.P."/>
            <person name="Ohm R.A."/>
            <person name="Otillar R.P."/>
            <person name="Pangilinan J.L."/>
            <person name="Peng Y."/>
            <person name="Rokas A."/>
            <person name="Rosa C.A."/>
            <person name="Scheuner C."/>
            <person name="Sibirny A.A."/>
            <person name="Slot J.C."/>
            <person name="Stielow J.B."/>
            <person name="Sun H."/>
            <person name="Kurtzman C.P."/>
            <person name="Blackwell M."/>
            <person name="Grigoriev I.V."/>
            <person name="Jeffries T.W."/>
        </authorList>
    </citation>
    <scope>NUCLEOTIDE SEQUENCE [LARGE SCALE GENOMIC DNA]</scope>
    <source>
        <strain evidence="12">NRRL Y-1626</strain>
    </source>
</reference>
<evidence type="ECO:0000256" key="9">
    <source>
        <dbReference type="PIRSR" id="PIRSR017617-1"/>
    </source>
</evidence>
<dbReference type="InterPro" id="IPR015422">
    <property type="entry name" value="PyrdxlP-dep_Trfase_small"/>
</dbReference>
<dbReference type="Proteomes" id="UP000092321">
    <property type="component" value="Unassembled WGS sequence"/>
</dbReference>
<dbReference type="EC" id="4.1.2.48" evidence="8"/>
<protein>
    <recommendedName>
        <fullName evidence="8">low-specificity L-threonine aldolase</fullName>
        <ecNumber evidence="8">4.1.2.48</ecNumber>
    </recommendedName>
</protein>
<evidence type="ECO:0000256" key="2">
    <source>
        <dbReference type="ARBA" id="ARBA00006966"/>
    </source>
</evidence>
<comment type="similarity">
    <text evidence="2">Belongs to the threonine aldolase family.</text>
</comment>
<keyword evidence="3" id="KW-0663">Pyridoxal phosphate</keyword>
<dbReference type="GO" id="GO:0008732">
    <property type="term" value="F:L-allo-threonine aldolase activity"/>
    <property type="evidence" value="ECO:0007669"/>
    <property type="project" value="TreeGrafter"/>
</dbReference>
<comment type="catalytic activity">
    <reaction evidence="5">
        <text>L-threonine = acetaldehyde + glycine</text>
        <dbReference type="Rhea" id="RHEA:19625"/>
        <dbReference type="ChEBI" id="CHEBI:15343"/>
        <dbReference type="ChEBI" id="CHEBI:57305"/>
        <dbReference type="ChEBI" id="CHEBI:57926"/>
        <dbReference type="EC" id="4.1.2.48"/>
    </reaction>
</comment>
<dbReference type="CDD" id="cd06502">
    <property type="entry name" value="TA_like"/>
    <property type="match status" value="1"/>
</dbReference>
<dbReference type="NCBIfam" id="NF041359">
    <property type="entry name" value="GntG_guanitoxin"/>
    <property type="match status" value="1"/>
</dbReference>
<dbReference type="GO" id="GO:0006545">
    <property type="term" value="P:glycine biosynthetic process"/>
    <property type="evidence" value="ECO:0007669"/>
    <property type="project" value="TreeGrafter"/>
</dbReference>
<evidence type="ECO:0000313" key="12">
    <source>
        <dbReference type="Proteomes" id="UP000092321"/>
    </source>
</evidence>
<dbReference type="Pfam" id="PF01212">
    <property type="entry name" value="Beta_elim_lyase"/>
    <property type="match status" value="1"/>
</dbReference>
<dbReference type="InterPro" id="IPR015424">
    <property type="entry name" value="PyrdxlP-dep_Trfase"/>
</dbReference>
<dbReference type="AlphaFoldDB" id="A0A1B7TK49"/>
<evidence type="ECO:0000313" key="11">
    <source>
        <dbReference type="EMBL" id="OBA29015.1"/>
    </source>
</evidence>
<comment type="catalytic activity">
    <reaction evidence="6">
        <text>L-allo-threonine = acetaldehyde + glycine</text>
        <dbReference type="Rhea" id="RHEA:26209"/>
        <dbReference type="ChEBI" id="CHEBI:15343"/>
        <dbReference type="ChEBI" id="CHEBI:57305"/>
        <dbReference type="ChEBI" id="CHEBI:58585"/>
        <dbReference type="EC" id="4.1.2.48"/>
    </reaction>
</comment>
<dbReference type="Gene3D" id="3.90.1150.10">
    <property type="entry name" value="Aspartate Aminotransferase, domain 1"/>
    <property type="match status" value="1"/>
</dbReference>
<evidence type="ECO:0000259" key="10">
    <source>
        <dbReference type="Pfam" id="PF01212"/>
    </source>
</evidence>
<feature type="domain" description="Aromatic amino acid beta-eliminating lyase/threonine aldolase" evidence="10">
    <location>
        <begin position="10"/>
        <end position="297"/>
    </location>
</feature>
<evidence type="ECO:0000256" key="6">
    <source>
        <dbReference type="ARBA" id="ARBA00050939"/>
    </source>
</evidence>
<dbReference type="SUPFAM" id="SSF53383">
    <property type="entry name" value="PLP-dependent transferases"/>
    <property type="match status" value="1"/>
</dbReference>
<evidence type="ECO:0000256" key="7">
    <source>
        <dbReference type="ARBA" id="ARBA00060555"/>
    </source>
</evidence>
<evidence type="ECO:0000256" key="8">
    <source>
        <dbReference type="ARBA" id="ARBA00066573"/>
    </source>
</evidence>